<name>A0A7N9D081_MACFA</name>
<dbReference type="GeneTree" id="ENSGT00940000167556"/>
<evidence type="ECO:0000256" key="1">
    <source>
        <dbReference type="SAM" id="Phobius"/>
    </source>
</evidence>
<dbReference type="AlphaFoldDB" id="A0A7N9D081"/>
<accession>A0A7N9D081</accession>
<evidence type="ECO:0000313" key="3">
    <source>
        <dbReference type="Proteomes" id="UP000233100"/>
    </source>
</evidence>
<keyword evidence="3" id="KW-1185">Reference proteome</keyword>
<sequence length="166" mass="18579">MHIMTQNTVLDTQWTPAIDQVSSLSGVRTPASHLILYVTLISYLTFPHLNFLIFKMEYYYLQLTLESVGVRRANLCAVKNPRVITTIMIIFGGGRKSCSVAQAGVQWCDLGSLQPPPPRFKRFSCLSLLSSQDYRCPPPCPANFFVFLVETGFHHVGQPGLKLLTS</sequence>
<dbReference type="Ensembl" id="ENSMFAT00000088360.1">
    <property type="protein sequence ID" value="ENSMFAP00000058333.1"/>
    <property type="gene ID" value="ENSMFAG00000062884.1"/>
</dbReference>
<keyword evidence="1" id="KW-0812">Transmembrane</keyword>
<reference evidence="2" key="3">
    <citation type="submission" date="2025-09" db="UniProtKB">
        <authorList>
            <consortium name="Ensembl"/>
        </authorList>
    </citation>
    <scope>IDENTIFICATION</scope>
</reference>
<evidence type="ECO:0000313" key="2">
    <source>
        <dbReference type="Ensembl" id="ENSMFAP00000058333.1"/>
    </source>
</evidence>
<organism evidence="2 3">
    <name type="scientific">Macaca fascicularis</name>
    <name type="common">Crab-eating macaque</name>
    <name type="synonym">Cynomolgus monkey</name>
    <dbReference type="NCBI Taxonomy" id="9541"/>
    <lineage>
        <taxon>Eukaryota</taxon>
        <taxon>Metazoa</taxon>
        <taxon>Chordata</taxon>
        <taxon>Craniata</taxon>
        <taxon>Vertebrata</taxon>
        <taxon>Euteleostomi</taxon>
        <taxon>Mammalia</taxon>
        <taxon>Eutheria</taxon>
        <taxon>Euarchontoglires</taxon>
        <taxon>Primates</taxon>
        <taxon>Haplorrhini</taxon>
        <taxon>Catarrhini</taxon>
        <taxon>Cercopithecidae</taxon>
        <taxon>Cercopithecinae</taxon>
        <taxon>Macaca</taxon>
    </lineage>
</organism>
<keyword evidence="1" id="KW-0472">Membrane</keyword>
<keyword evidence="1" id="KW-1133">Transmembrane helix</keyword>
<dbReference type="PANTHER" id="PTHR46254">
    <property type="entry name" value="PROTEIN GVQW1-RELATED"/>
    <property type="match status" value="1"/>
</dbReference>
<dbReference type="Proteomes" id="UP000233100">
    <property type="component" value="Chromosome 6"/>
</dbReference>
<dbReference type="PANTHER" id="PTHR46254:SF6">
    <property type="entry name" value="HIGH MOBILITY GROUP AT-HOOK 2"/>
    <property type="match status" value="1"/>
</dbReference>
<proteinExistence type="predicted"/>
<dbReference type="PRINTS" id="PR02045">
    <property type="entry name" value="F138DOMAIN"/>
</dbReference>
<feature type="transmembrane region" description="Helical" evidence="1">
    <location>
        <begin position="34"/>
        <end position="54"/>
    </location>
</feature>
<protein>
    <submittedName>
        <fullName evidence="2">Uncharacterized protein</fullName>
    </submittedName>
</protein>
<reference evidence="2 3" key="1">
    <citation type="submission" date="2013-03" db="EMBL/GenBank/DDBJ databases">
        <authorList>
            <person name="Warren W."/>
            <person name="Wilson R.K."/>
        </authorList>
    </citation>
    <scope>NUCLEOTIDE SEQUENCE</scope>
</reference>
<reference evidence="2" key="2">
    <citation type="submission" date="2025-08" db="UniProtKB">
        <authorList>
            <consortium name="Ensembl"/>
        </authorList>
    </citation>
    <scope>IDENTIFICATION</scope>
</reference>